<dbReference type="AlphaFoldDB" id="A0A401FRJ8"/>
<sequence length="88" mass="10352">MPTCKEITQTVSESMDRKISLRRRTGMWIHLLMCRYCFRFRKQMLMLRRISRLEDEIHADGGSSPPALSSEARARMKLALQRRVAEPD</sequence>
<organism evidence="1 2">
    <name type="scientific">Desulfonema ishimotonii</name>
    <dbReference type="NCBI Taxonomy" id="45657"/>
    <lineage>
        <taxon>Bacteria</taxon>
        <taxon>Pseudomonadati</taxon>
        <taxon>Thermodesulfobacteriota</taxon>
        <taxon>Desulfobacteria</taxon>
        <taxon>Desulfobacterales</taxon>
        <taxon>Desulfococcaceae</taxon>
        <taxon>Desulfonema</taxon>
    </lineage>
</organism>
<dbReference type="Proteomes" id="UP000288096">
    <property type="component" value="Unassembled WGS sequence"/>
</dbReference>
<evidence type="ECO:0008006" key="3">
    <source>
        <dbReference type="Google" id="ProtNLM"/>
    </source>
</evidence>
<reference evidence="2" key="1">
    <citation type="submission" date="2017-11" db="EMBL/GenBank/DDBJ databases">
        <authorList>
            <person name="Watanabe M."/>
            <person name="Kojima H."/>
        </authorList>
    </citation>
    <scope>NUCLEOTIDE SEQUENCE [LARGE SCALE GENOMIC DNA]</scope>
    <source>
        <strain evidence="2">Tokyo 01</strain>
    </source>
</reference>
<evidence type="ECO:0000313" key="1">
    <source>
        <dbReference type="EMBL" id="GBC59589.1"/>
    </source>
</evidence>
<accession>A0A401FRJ8</accession>
<dbReference type="EMBL" id="BEXT01000001">
    <property type="protein sequence ID" value="GBC59589.1"/>
    <property type="molecule type" value="Genomic_DNA"/>
</dbReference>
<protein>
    <recommendedName>
        <fullName evidence="3">Anti-sigma factor</fullName>
    </recommendedName>
</protein>
<comment type="caution">
    <text evidence="1">The sequence shown here is derived from an EMBL/GenBank/DDBJ whole genome shotgun (WGS) entry which is preliminary data.</text>
</comment>
<evidence type="ECO:0000313" key="2">
    <source>
        <dbReference type="Proteomes" id="UP000288096"/>
    </source>
</evidence>
<name>A0A401FRJ8_9BACT</name>
<keyword evidence="2" id="KW-1185">Reference proteome</keyword>
<gene>
    <name evidence="1" type="ORF">DENIS_0528</name>
</gene>
<proteinExistence type="predicted"/>
<reference evidence="2" key="2">
    <citation type="submission" date="2019-01" db="EMBL/GenBank/DDBJ databases">
        <title>Genome sequence of Desulfonema ishimotonii strain Tokyo 01.</title>
        <authorList>
            <person name="Fukui M."/>
        </authorList>
    </citation>
    <scope>NUCLEOTIDE SEQUENCE [LARGE SCALE GENOMIC DNA]</scope>
    <source>
        <strain evidence="2">Tokyo 01</strain>
    </source>
</reference>